<keyword evidence="8" id="KW-1185">Reference proteome</keyword>
<dbReference type="InterPro" id="IPR051998">
    <property type="entry name" value="Meteorin-like"/>
</dbReference>
<evidence type="ECO:0000313" key="8">
    <source>
        <dbReference type="Proteomes" id="UP000694397"/>
    </source>
</evidence>
<keyword evidence="5" id="KW-1015">Disulfide bond</keyword>
<dbReference type="Proteomes" id="UP000694397">
    <property type="component" value="Chromosome 8"/>
</dbReference>
<comment type="similarity">
    <text evidence="2">Belongs to the meteorin family.</text>
</comment>
<reference evidence="7" key="2">
    <citation type="submission" date="2025-08" db="UniProtKB">
        <authorList>
            <consortium name="Ensembl"/>
        </authorList>
    </citation>
    <scope>IDENTIFICATION</scope>
</reference>
<dbReference type="AlphaFoldDB" id="A0A8C9UZ17"/>
<evidence type="ECO:0000313" key="7">
    <source>
        <dbReference type="Ensembl" id="ENSSFOP00015005044.2"/>
    </source>
</evidence>
<protein>
    <recommendedName>
        <fullName evidence="9">Meteorin-like protein</fullName>
    </recommendedName>
</protein>
<evidence type="ECO:0000256" key="6">
    <source>
        <dbReference type="SAM" id="SignalP"/>
    </source>
</evidence>
<dbReference type="OrthoDB" id="6092325at2759"/>
<name>A0A8C9UZ17_SCLFO</name>
<organism evidence="7 8">
    <name type="scientific">Scleropages formosus</name>
    <name type="common">Asian bonytongue</name>
    <name type="synonym">Osteoglossum formosum</name>
    <dbReference type="NCBI Taxonomy" id="113540"/>
    <lineage>
        <taxon>Eukaryota</taxon>
        <taxon>Metazoa</taxon>
        <taxon>Chordata</taxon>
        <taxon>Craniata</taxon>
        <taxon>Vertebrata</taxon>
        <taxon>Euteleostomi</taxon>
        <taxon>Actinopterygii</taxon>
        <taxon>Neopterygii</taxon>
        <taxon>Teleostei</taxon>
        <taxon>Osteoglossocephala</taxon>
        <taxon>Osteoglossomorpha</taxon>
        <taxon>Osteoglossiformes</taxon>
        <taxon>Osteoglossidae</taxon>
        <taxon>Scleropages</taxon>
    </lineage>
</organism>
<evidence type="ECO:0008006" key="9">
    <source>
        <dbReference type="Google" id="ProtNLM"/>
    </source>
</evidence>
<evidence type="ECO:0000256" key="4">
    <source>
        <dbReference type="ARBA" id="ARBA00022729"/>
    </source>
</evidence>
<reference evidence="7" key="3">
    <citation type="submission" date="2025-09" db="UniProtKB">
        <authorList>
            <consortium name="Ensembl"/>
        </authorList>
    </citation>
    <scope>IDENTIFICATION</scope>
</reference>
<feature type="chain" id="PRO_5034497322" description="Meteorin-like protein" evidence="6">
    <location>
        <begin position="27"/>
        <end position="297"/>
    </location>
</feature>
<keyword evidence="3" id="KW-0964">Secreted</keyword>
<dbReference type="PANTHER" id="PTHR28593">
    <property type="entry name" value="METEORIN-LIKE PROTEIN"/>
    <property type="match status" value="1"/>
</dbReference>
<evidence type="ECO:0000256" key="3">
    <source>
        <dbReference type="ARBA" id="ARBA00022525"/>
    </source>
</evidence>
<gene>
    <name evidence="7" type="primary">LOC108936858</name>
</gene>
<sequence>MSPVGSRCVGILLLVSIPVLLHCVSACVADLCNWRGSGLACDPRARAVQQVRLRCTEGAVEWVYPSQALRVVLEPNLSSARHTTACIKPFGGVGGASVYMERAGELHLLVAEGARSDKVYCFRVDGPQKPAVFLQAGVQRDISRRSVGFRYELLGNRTSFPAVIVSLFPSAAVCRPCNDAELLLAVCSSDFVVRGHISNVSHDAQQQTSSVEIFEARVYRQRSGAFERDAGVTGGWHGRIHTLLQCQVKAGGGQFLFTGAEHFGEAWLGCAPRYKDFVAIYRASRQVRQNPCEFPLD</sequence>
<keyword evidence="4 6" id="KW-0732">Signal</keyword>
<dbReference type="PANTHER" id="PTHR28593:SF4">
    <property type="entry name" value="METEORIN-LIKE PROTEIN"/>
    <property type="match status" value="1"/>
</dbReference>
<dbReference type="GO" id="GO:0005615">
    <property type="term" value="C:extracellular space"/>
    <property type="evidence" value="ECO:0007669"/>
    <property type="project" value="TreeGrafter"/>
</dbReference>
<reference evidence="7 8" key="1">
    <citation type="submission" date="2019-04" db="EMBL/GenBank/DDBJ databases">
        <authorList>
            <consortium name="Wellcome Sanger Institute Data Sharing"/>
        </authorList>
    </citation>
    <scope>NUCLEOTIDE SEQUENCE [LARGE SCALE GENOMIC DNA]</scope>
</reference>
<evidence type="ECO:0000256" key="5">
    <source>
        <dbReference type="ARBA" id="ARBA00023157"/>
    </source>
</evidence>
<comment type="subcellular location">
    <subcellularLocation>
        <location evidence="1">Secreted</location>
    </subcellularLocation>
</comment>
<dbReference type="GO" id="GO:0005179">
    <property type="term" value="F:hormone activity"/>
    <property type="evidence" value="ECO:0007669"/>
    <property type="project" value="TreeGrafter"/>
</dbReference>
<evidence type="ECO:0000256" key="2">
    <source>
        <dbReference type="ARBA" id="ARBA00005669"/>
    </source>
</evidence>
<dbReference type="GeneTree" id="ENSGT00390000001390"/>
<proteinExistence type="inferred from homology"/>
<evidence type="ECO:0000256" key="1">
    <source>
        <dbReference type="ARBA" id="ARBA00004613"/>
    </source>
</evidence>
<dbReference type="Ensembl" id="ENSSFOT00015005128.2">
    <property type="protein sequence ID" value="ENSSFOP00015005044.2"/>
    <property type="gene ID" value="ENSSFOG00015003286.2"/>
</dbReference>
<feature type="signal peptide" evidence="6">
    <location>
        <begin position="1"/>
        <end position="26"/>
    </location>
</feature>
<accession>A0A8C9UZ17</accession>